<protein>
    <submittedName>
        <fullName evidence="1">Uncharacterized protein</fullName>
    </submittedName>
</protein>
<proteinExistence type="predicted"/>
<accession>A0A9Q6EIT8</accession>
<gene>
    <name evidence="1" type="ORF">VF08_27065</name>
</gene>
<evidence type="ECO:0000313" key="1">
    <source>
        <dbReference type="EMBL" id="PHJ98435.1"/>
    </source>
</evidence>
<sequence>MLKYSNLLLALIGTFCIFNYPEIQSTQAQVPAKVKLTYKEKFDRHTSFVDENCVRPETRRFESLEYQLCRMEDIHTRVSMEGPEGENGPTAYFYGGKLFAFRDTGSGQAWMFQDGKLIAEVEVGAVAPEYNKITTQFSPKIRKEYTDRSIESTRNMLKVFGSNFNL</sequence>
<dbReference type="EMBL" id="LAHD01000100">
    <property type="protein sequence ID" value="PHJ98435.1"/>
    <property type="molecule type" value="Genomic_DNA"/>
</dbReference>
<dbReference type="RefSeq" id="WP_099071224.1">
    <property type="nucleotide sequence ID" value="NZ_LAHD01000100.1"/>
</dbReference>
<dbReference type="GeneID" id="57094678"/>
<comment type="caution">
    <text evidence="1">The sequence shown here is derived from an EMBL/GenBank/DDBJ whole genome shotgun (WGS) entry which is preliminary data.</text>
</comment>
<reference evidence="1 2" key="1">
    <citation type="submission" date="2015-02" db="EMBL/GenBank/DDBJ databases">
        <title>Nostoc linckia genome annotation.</title>
        <authorList>
            <person name="Zhou Z."/>
        </authorList>
    </citation>
    <scope>NUCLEOTIDE SEQUENCE [LARGE SCALE GENOMIC DNA]</scope>
    <source>
        <strain evidence="2">z8</strain>
    </source>
</reference>
<dbReference type="Proteomes" id="UP000222310">
    <property type="component" value="Unassembled WGS sequence"/>
</dbReference>
<organism evidence="1 2">
    <name type="scientific">Nostoc linckia z8</name>
    <dbReference type="NCBI Taxonomy" id="1628746"/>
    <lineage>
        <taxon>Bacteria</taxon>
        <taxon>Bacillati</taxon>
        <taxon>Cyanobacteriota</taxon>
        <taxon>Cyanophyceae</taxon>
        <taxon>Nostocales</taxon>
        <taxon>Nostocaceae</taxon>
        <taxon>Nostoc</taxon>
    </lineage>
</organism>
<name>A0A9Q6EIT8_NOSLI</name>
<dbReference type="AlphaFoldDB" id="A0A9Q6EIT8"/>
<evidence type="ECO:0000313" key="2">
    <source>
        <dbReference type="Proteomes" id="UP000222310"/>
    </source>
</evidence>